<dbReference type="InterPro" id="IPR046346">
    <property type="entry name" value="Aminoacid_DH-like_N_sf"/>
</dbReference>
<dbReference type="GO" id="GO:0005829">
    <property type="term" value="C:cytosol"/>
    <property type="evidence" value="ECO:0007669"/>
    <property type="project" value="TreeGrafter"/>
</dbReference>
<dbReference type="NCBIfam" id="NF009201">
    <property type="entry name" value="PRK12549.1"/>
    <property type="match status" value="1"/>
</dbReference>
<evidence type="ECO:0000256" key="3">
    <source>
        <dbReference type="ARBA" id="ARBA00023141"/>
    </source>
</evidence>
<dbReference type="InterPro" id="IPR022893">
    <property type="entry name" value="Shikimate_DH_fam"/>
</dbReference>
<gene>
    <name evidence="5" type="ORF">SAMN04488042_1014</name>
</gene>
<evidence type="ECO:0000313" key="5">
    <source>
        <dbReference type="EMBL" id="SFL38850.1"/>
    </source>
</evidence>
<dbReference type="STRING" id="254406.SAMN04488042_1014"/>
<dbReference type="GO" id="GO:0019632">
    <property type="term" value="P:shikimate metabolic process"/>
    <property type="evidence" value="ECO:0007669"/>
    <property type="project" value="TreeGrafter"/>
</dbReference>
<organism evidence="5 6">
    <name type="scientific">Shimia aestuarii</name>
    <dbReference type="NCBI Taxonomy" id="254406"/>
    <lineage>
        <taxon>Bacteria</taxon>
        <taxon>Pseudomonadati</taxon>
        <taxon>Pseudomonadota</taxon>
        <taxon>Alphaproteobacteria</taxon>
        <taxon>Rhodobacterales</taxon>
        <taxon>Roseobacteraceae</taxon>
    </lineage>
</organism>
<keyword evidence="3" id="KW-0028">Amino-acid biosynthesis</keyword>
<dbReference type="AlphaFoldDB" id="A0A1I4HAP0"/>
<dbReference type="GO" id="GO:0004764">
    <property type="term" value="F:shikimate 3-dehydrogenase (NADP+) activity"/>
    <property type="evidence" value="ECO:0007669"/>
    <property type="project" value="InterPro"/>
</dbReference>
<evidence type="ECO:0000259" key="4">
    <source>
        <dbReference type="Pfam" id="PF08501"/>
    </source>
</evidence>
<keyword evidence="3" id="KW-0057">Aromatic amino acid biosynthesis</keyword>
<dbReference type="SUPFAM" id="SSF53223">
    <property type="entry name" value="Aminoacid dehydrogenase-like, N-terminal domain"/>
    <property type="match status" value="1"/>
</dbReference>
<dbReference type="SUPFAM" id="SSF51735">
    <property type="entry name" value="NAD(P)-binding Rossmann-fold domains"/>
    <property type="match status" value="1"/>
</dbReference>
<dbReference type="Proteomes" id="UP000199144">
    <property type="component" value="Unassembled WGS sequence"/>
</dbReference>
<sequence>MSSQIKAGLVGHGIAGSLTPLLHEAEGRALELNYRYLRIDTVLAEHAGRSLRDLISMLEDQGFCGVNVTHPYKGEAAALADEVSPIVADLGAANTVVFKDGKRVAHNTDYIGFRSALQEAKGLGAIGSMLLLGAGGAGSAVALALLDQGCDHLTICDPAPGAAERLAHRLGGLRPARRVEAVTGLAQLDAQLLDGAVNATPLGMEGHPGIAMDPAILAARTWVGDIVYFPLETELLKRARARRLNTLHGGRMAVFQAVSAFHLLTGHRADADRMSAQFQNLVSTGSPPVRASGPA</sequence>
<dbReference type="GO" id="GO:0009073">
    <property type="term" value="P:aromatic amino acid family biosynthetic process"/>
    <property type="evidence" value="ECO:0007669"/>
    <property type="project" value="UniProtKB-KW"/>
</dbReference>
<name>A0A1I4HAP0_9RHOB</name>
<dbReference type="GO" id="GO:0009423">
    <property type="term" value="P:chorismate biosynthetic process"/>
    <property type="evidence" value="ECO:0007669"/>
    <property type="project" value="TreeGrafter"/>
</dbReference>
<evidence type="ECO:0000256" key="2">
    <source>
        <dbReference type="ARBA" id="ARBA00023002"/>
    </source>
</evidence>
<dbReference type="Gene3D" id="3.40.50.720">
    <property type="entry name" value="NAD(P)-binding Rossmann-like Domain"/>
    <property type="match status" value="1"/>
</dbReference>
<dbReference type="EMBL" id="FOTQ01000001">
    <property type="protein sequence ID" value="SFL38850.1"/>
    <property type="molecule type" value="Genomic_DNA"/>
</dbReference>
<dbReference type="InterPro" id="IPR013708">
    <property type="entry name" value="Shikimate_DH-bd_N"/>
</dbReference>
<dbReference type="PANTHER" id="PTHR21089">
    <property type="entry name" value="SHIKIMATE DEHYDROGENASE"/>
    <property type="match status" value="1"/>
</dbReference>
<proteinExistence type="predicted"/>
<dbReference type="RefSeq" id="WP_093089917.1">
    <property type="nucleotide sequence ID" value="NZ_FOTQ01000001.1"/>
</dbReference>
<accession>A0A1I4HAP0</accession>
<feature type="domain" description="Shikimate dehydrogenase substrate binding N-terminal" evidence="4">
    <location>
        <begin position="9"/>
        <end position="96"/>
    </location>
</feature>
<evidence type="ECO:0000256" key="1">
    <source>
        <dbReference type="ARBA" id="ARBA00004871"/>
    </source>
</evidence>
<evidence type="ECO:0000313" key="6">
    <source>
        <dbReference type="Proteomes" id="UP000199144"/>
    </source>
</evidence>
<dbReference type="GO" id="GO:0050661">
    <property type="term" value="F:NADP binding"/>
    <property type="evidence" value="ECO:0007669"/>
    <property type="project" value="TreeGrafter"/>
</dbReference>
<dbReference type="Gene3D" id="3.40.50.10860">
    <property type="entry name" value="Leucine Dehydrogenase, chain A, domain 1"/>
    <property type="match status" value="1"/>
</dbReference>
<dbReference type="PANTHER" id="PTHR21089:SF1">
    <property type="entry name" value="BIFUNCTIONAL 3-DEHYDROQUINATE DEHYDRATASE_SHIKIMATE DEHYDROGENASE, CHLOROPLASTIC"/>
    <property type="match status" value="1"/>
</dbReference>
<dbReference type="CDD" id="cd01065">
    <property type="entry name" value="NAD_bind_Shikimate_DH"/>
    <property type="match status" value="1"/>
</dbReference>
<keyword evidence="2" id="KW-0560">Oxidoreductase</keyword>
<dbReference type="Pfam" id="PF08501">
    <property type="entry name" value="Shikimate_dh_N"/>
    <property type="match status" value="1"/>
</dbReference>
<comment type="pathway">
    <text evidence="1">Metabolic intermediate biosynthesis; chorismate biosynthesis; chorismate from D-erythrose 4-phosphate and phosphoenolpyruvate: step 4/7.</text>
</comment>
<dbReference type="OrthoDB" id="9792692at2"/>
<reference evidence="5 6" key="1">
    <citation type="submission" date="2016-10" db="EMBL/GenBank/DDBJ databases">
        <authorList>
            <person name="de Groot N.N."/>
        </authorList>
    </citation>
    <scope>NUCLEOTIDE SEQUENCE [LARGE SCALE GENOMIC DNA]</scope>
    <source>
        <strain evidence="5 6">DSM 15283</strain>
    </source>
</reference>
<protein>
    <submittedName>
        <fullName evidence="5">Shikimate dehydrogenase</fullName>
    </submittedName>
</protein>
<keyword evidence="6" id="KW-1185">Reference proteome</keyword>
<dbReference type="InterPro" id="IPR036291">
    <property type="entry name" value="NAD(P)-bd_dom_sf"/>
</dbReference>